<evidence type="ECO:0000259" key="6">
    <source>
        <dbReference type="PROSITE" id="PS50801"/>
    </source>
</evidence>
<keyword evidence="4 5" id="KW-0472">Membrane</keyword>
<keyword evidence="3 5" id="KW-1133">Transmembrane helix</keyword>
<dbReference type="GO" id="GO:0016020">
    <property type="term" value="C:membrane"/>
    <property type="evidence" value="ECO:0007669"/>
    <property type="project" value="UniProtKB-SubCell"/>
</dbReference>
<dbReference type="CDD" id="cd07042">
    <property type="entry name" value="STAS_SulP_like_sulfate_transporter"/>
    <property type="match status" value="1"/>
</dbReference>
<feature type="transmembrane region" description="Helical" evidence="5">
    <location>
        <begin position="106"/>
        <end position="137"/>
    </location>
</feature>
<dbReference type="InterPro" id="IPR011547">
    <property type="entry name" value="SLC26A/SulP_dom"/>
</dbReference>
<protein>
    <submittedName>
        <fullName evidence="8">STAS domain-containing protein</fullName>
    </submittedName>
</protein>
<evidence type="ECO:0000256" key="3">
    <source>
        <dbReference type="ARBA" id="ARBA00022989"/>
    </source>
</evidence>
<dbReference type="GO" id="GO:0055085">
    <property type="term" value="P:transmembrane transport"/>
    <property type="evidence" value="ECO:0007669"/>
    <property type="project" value="InterPro"/>
</dbReference>
<reference evidence="8" key="1">
    <citation type="submission" date="2022-11" db="UniProtKB">
        <authorList>
            <consortium name="WormBaseParasite"/>
        </authorList>
    </citation>
    <scope>IDENTIFICATION</scope>
</reference>
<feature type="transmembrane region" description="Helical" evidence="5">
    <location>
        <begin position="80"/>
        <end position="100"/>
    </location>
</feature>
<dbReference type="InterPro" id="IPR036513">
    <property type="entry name" value="STAS_dom_sf"/>
</dbReference>
<keyword evidence="2 5" id="KW-0812">Transmembrane</keyword>
<evidence type="ECO:0000313" key="7">
    <source>
        <dbReference type="Proteomes" id="UP000887540"/>
    </source>
</evidence>
<evidence type="ECO:0000256" key="2">
    <source>
        <dbReference type="ARBA" id="ARBA00022692"/>
    </source>
</evidence>
<dbReference type="WBParaSite" id="ACRNAN_scaffold577.g25187.t1">
    <property type="protein sequence ID" value="ACRNAN_scaffold577.g25187.t1"/>
    <property type="gene ID" value="ACRNAN_scaffold577.g25187"/>
</dbReference>
<evidence type="ECO:0000313" key="8">
    <source>
        <dbReference type="WBParaSite" id="ACRNAN_scaffold577.g25187.t1"/>
    </source>
</evidence>
<dbReference type="AlphaFoldDB" id="A0A914E710"/>
<organism evidence="7 8">
    <name type="scientific">Acrobeloides nanus</name>
    <dbReference type="NCBI Taxonomy" id="290746"/>
    <lineage>
        <taxon>Eukaryota</taxon>
        <taxon>Metazoa</taxon>
        <taxon>Ecdysozoa</taxon>
        <taxon>Nematoda</taxon>
        <taxon>Chromadorea</taxon>
        <taxon>Rhabditida</taxon>
        <taxon>Tylenchina</taxon>
        <taxon>Cephalobomorpha</taxon>
        <taxon>Cephaloboidea</taxon>
        <taxon>Cephalobidae</taxon>
        <taxon>Acrobeloides</taxon>
    </lineage>
</organism>
<accession>A0A914E710</accession>
<dbReference type="PROSITE" id="PS50801">
    <property type="entry name" value="STAS"/>
    <property type="match status" value="1"/>
</dbReference>
<keyword evidence="7" id="KW-1185">Reference proteome</keyword>
<dbReference type="Proteomes" id="UP000887540">
    <property type="component" value="Unplaced"/>
</dbReference>
<dbReference type="Pfam" id="PF00916">
    <property type="entry name" value="Sulfate_transp"/>
    <property type="match status" value="1"/>
</dbReference>
<comment type="subcellular location">
    <subcellularLocation>
        <location evidence="1">Membrane</location>
        <topology evidence="1">Multi-pass membrane protein</topology>
    </subcellularLocation>
</comment>
<evidence type="ECO:0000256" key="5">
    <source>
        <dbReference type="SAM" id="Phobius"/>
    </source>
</evidence>
<feature type="domain" description="STAS" evidence="6">
    <location>
        <begin position="171"/>
        <end position="259"/>
    </location>
</feature>
<feature type="transmembrane region" description="Helical" evidence="5">
    <location>
        <begin position="12"/>
        <end position="30"/>
    </location>
</feature>
<dbReference type="Gene3D" id="3.30.750.24">
    <property type="entry name" value="STAS domain"/>
    <property type="match status" value="1"/>
</dbReference>
<name>A0A914E710_9BILA</name>
<evidence type="ECO:0000256" key="4">
    <source>
        <dbReference type="ARBA" id="ARBA00023136"/>
    </source>
</evidence>
<dbReference type="Pfam" id="PF01740">
    <property type="entry name" value="STAS"/>
    <property type="match status" value="1"/>
</dbReference>
<dbReference type="SUPFAM" id="SSF52091">
    <property type="entry name" value="SpoIIaa-like"/>
    <property type="match status" value="1"/>
</dbReference>
<evidence type="ECO:0000256" key="1">
    <source>
        <dbReference type="ARBA" id="ARBA00004141"/>
    </source>
</evidence>
<dbReference type="InterPro" id="IPR002645">
    <property type="entry name" value="STAS_dom"/>
</dbReference>
<sequence length="294" mass="33263">MSLFVQVLPDAIAIAIVIYAFSLSVAKLIAKRHHYVIHSGQELFAYALCNIISSFFLCHPSAGSLTRTIISSTVGSKSQISSVFASSIVLLVILWVANLLESLPKLIWIVAFTATVSWDVIEGLSVAVIFAIMTILFRLQWPKFIELAPIKEMDIYVEYKYYNLSISEDKILAFCYESPLLFFNQENFKCKFYDFYNVSQSYKHSIGFVIFDASSISLIDTAGTAAISEILQFLKEKNIQFLISCCKVAIRNSLKTQGIPPEIFFPTLHDAFLYAHYQILKENEYVTESQISFV</sequence>
<proteinExistence type="predicted"/>
<dbReference type="PANTHER" id="PTHR11814">
    <property type="entry name" value="SULFATE TRANSPORTER"/>
    <property type="match status" value="1"/>
</dbReference>
<dbReference type="InterPro" id="IPR001902">
    <property type="entry name" value="SLC26A/SulP_fam"/>
</dbReference>